<evidence type="ECO:0000313" key="1">
    <source>
        <dbReference type="EMBL" id="KAJ9052557.1"/>
    </source>
</evidence>
<keyword evidence="2" id="KW-1185">Reference proteome</keyword>
<sequence>MSMLLLAILGSYTVLNAGFSLYLYLISDTFLIGQDSKGEVVSSGKARLKGDAFWQVGKTAMDTLPLLMPNNTHCHYIKESGCYTVGKMVYWLDAAKTVPLKSRCHNKECKTILLLSLLTDNGIPVKWEKSDTAYTSPKDCAKASKEVQKKKVDAPPEKKMWYIQIFFKTTFTEKHTKLLIRRTVPLLDEKCRPQYIYGFVQSKPKPQFHYHDYIYG</sequence>
<evidence type="ECO:0000313" key="2">
    <source>
        <dbReference type="Proteomes" id="UP001165960"/>
    </source>
</evidence>
<proteinExistence type="predicted"/>
<reference evidence="1" key="1">
    <citation type="submission" date="2022-04" db="EMBL/GenBank/DDBJ databases">
        <title>Genome of the entomopathogenic fungus Entomophthora muscae.</title>
        <authorList>
            <person name="Elya C."/>
            <person name="Lovett B.R."/>
            <person name="Lee E."/>
            <person name="Macias A.M."/>
            <person name="Hajek A.E."/>
            <person name="De Bivort B.L."/>
            <person name="Kasson M.T."/>
            <person name="De Fine Licht H.H."/>
            <person name="Stajich J.E."/>
        </authorList>
    </citation>
    <scope>NUCLEOTIDE SEQUENCE</scope>
    <source>
        <strain evidence="1">Berkeley</strain>
    </source>
</reference>
<accession>A0ACC2RR93</accession>
<dbReference type="EMBL" id="QTSX02006644">
    <property type="protein sequence ID" value="KAJ9052557.1"/>
    <property type="molecule type" value="Genomic_DNA"/>
</dbReference>
<gene>
    <name evidence="1" type="ORF">DSO57_1033011</name>
</gene>
<comment type="caution">
    <text evidence="1">The sequence shown here is derived from an EMBL/GenBank/DDBJ whole genome shotgun (WGS) entry which is preliminary data.</text>
</comment>
<organism evidence="1 2">
    <name type="scientific">Entomophthora muscae</name>
    <dbReference type="NCBI Taxonomy" id="34485"/>
    <lineage>
        <taxon>Eukaryota</taxon>
        <taxon>Fungi</taxon>
        <taxon>Fungi incertae sedis</taxon>
        <taxon>Zoopagomycota</taxon>
        <taxon>Entomophthoromycotina</taxon>
        <taxon>Entomophthoromycetes</taxon>
        <taxon>Entomophthorales</taxon>
        <taxon>Entomophthoraceae</taxon>
        <taxon>Entomophthora</taxon>
    </lineage>
</organism>
<name>A0ACC2RR93_9FUNG</name>
<dbReference type="Proteomes" id="UP001165960">
    <property type="component" value="Unassembled WGS sequence"/>
</dbReference>
<protein>
    <submittedName>
        <fullName evidence="1">Uncharacterized protein</fullName>
    </submittedName>
</protein>